<accession>A0A139WHH9</accession>
<reference evidence="1 2" key="1">
    <citation type="journal article" date="2008" name="Nature">
        <title>The genome of the model beetle and pest Tribolium castaneum.</title>
        <authorList>
            <consortium name="Tribolium Genome Sequencing Consortium"/>
            <person name="Richards S."/>
            <person name="Gibbs R.A."/>
            <person name="Weinstock G.M."/>
            <person name="Brown S.J."/>
            <person name="Denell R."/>
            <person name="Beeman R.W."/>
            <person name="Gibbs R."/>
            <person name="Beeman R.W."/>
            <person name="Brown S.J."/>
            <person name="Bucher G."/>
            <person name="Friedrich M."/>
            <person name="Grimmelikhuijzen C.J."/>
            <person name="Klingler M."/>
            <person name="Lorenzen M."/>
            <person name="Richards S."/>
            <person name="Roth S."/>
            <person name="Schroder R."/>
            <person name="Tautz D."/>
            <person name="Zdobnov E.M."/>
            <person name="Muzny D."/>
            <person name="Gibbs R.A."/>
            <person name="Weinstock G.M."/>
            <person name="Attaway T."/>
            <person name="Bell S."/>
            <person name="Buhay C.J."/>
            <person name="Chandrabose M.N."/>
            <person name="Chavez D."/>
            <person name="Clerk-Blankenburg K.P."/>
            <person name="Cree A."/>
            <person name="Dao M."/>
            <person name="Davis C."/>
            <person name="Chacko J."/>
            <person name="Dinh H."/>
            <person name="Dugan-Rocha S."/>
            <person name="Fowler G."/>
            <person name="Garner T.T."/>
            <person name="Garnes J."/>
            <person name="Gnirke A."/>
            <person name="Hawes A."/>
            <person name="Hernandez J."/>
            <person name="Hines S."/>
            <person name="Holder M."/>
            <person name="Hume J."/>
            <person name="Jhangiani S.N."/>
            <person name="Joshi V."/>
            <person name="Khan Z.M."/>
            <person name="Jackson L."/>
            <person name="Kovar C."/>
            <person name="Kowis A."/>
            <person name="Lee S."/>
            <person name="Lewis L.R."/>
            <person name="Margolis J."/>
            <person name="Morgan M."/>
            <person name="Nazareth L.V."/>
            <person name="Nguyen N."/>
            <person name="Okwuonu G."/>
            <person name="Parker D."/>
            <person name="Richards S."/>
            <person name="Ruiz S.J."/>
            <person name="Santibanez J."/>
            <person name="Savard J."/>
            <person name="Scherer S.E."/>
            <person name="Schneider B."/>
            <person name="Sodergren E."/>
            <person name="Tautz D."/>
            <person name="Vattahil S."/>
            <person name="Villasana D."/>
            <person name="White C.S."/>
            <person name="Wright R."/>
            <person name="Park Y."/>
            <person name="Beeman R.W."/>
            <person name="Lord J."/>
            <person name="Oppert B."/>
            <person name="Lorenzen M."/>
            <person name="Brown S."/>
            <person name="Wang L."/>
            <person name="Savard J."/>
            <person name="Tautz D."/>
            <person name="Richards S."/>
            <person name="Weinstock G."/>
            <person name="Gibbs R.A."/>
            <person name="Liu Y."/>
            <person name="Worley K."/>
            <person name="Weinstock G."/>
            <person name="Elsik C.G."/>
            <person name="Reese J.T."/>
            <person name="Elhaik E."/>
            <person name="Landan G."/>
            <person name="Graur D."/>
            <person name="Arensburger P."/>
            <person name="Atkinson P."/>
            <person name="Beeman R.W."/>
            <person name="Beidler J."/>
            <person name="Brown S.J."/>
            <person name="Demuth J.P."/>
            <person name="Drury D.W."/>
            <person name="Du Y.Z."/>
            <person name="Fujiwara H."/>
            <person name="Lorenzen M."/>
            <person name="Maselli V."/>
            <person name="Osanai M."/>
            <person name="Park Y."/>
            <person name="Robertson H.M."/>
            <person name="Tu Z."/>
            <person name="Wang J.J."/>
            <person name="Wang S."/>
            <person name="Richards S."/>
            <person name="Song H."/>
            <person name="Zhang L."/>
            <person name="Sodergren E."/>
            <person name="Werner D."/>
            <person name="Stanke M."/>
            <person name="Morgenstern B."/>
            <person name="Solovyev V."/>
            <person name="Kosarev P."/>
            <person name="Brown G."/>
            <person name="Chen H.C."/>
            <person name="Ermolaeva O."/>
            <person name="Hlavina W."/>
            <person name="Kapustin Y."/>
            <person name="Kiryutin B."/>
            <person name="Kitts P."/>
            <person name="Maglott D."/>
            <person name="Pruitt K."/>
            <person name="Sapojnikov V."/>
            <person name="Souvorov A."/>
            <person name="Mackey A.J."/>
            <person name="Waterhouse R.M."/>
            <person name="Wyder S."/>
            <person name="Zdobnov E.M."/>
            <person name="Zdobnov E.M."/>
            <person name="Wyder S."/>
            <person name="Kriventseva E.V."/>
            <person name="Kadowaki T."/>
            <person name="Bork P."/>
            <person name="Aranda M."/>
            <person name="Bao R."/>
            <person name="Beermann A."/>
            <person name="Berns N."/>
            <person name="Bolognesi R."/>
            <person name="Bonneton F."/>
            <person name="Bopp D."/>
            <person name="Brown S.J."/>
            <person name="Bucher G."/>
            <person name="Butts T."/>
            <person name="Chaumot A."/>
            <person name="Denell R.E."/>
            <person name="Ferrier D.E."/>
            <person name="Friedrich M."/>
            <person name="Gordon C.M."/>
            <person name="Jindra M."/>
            <person name="Klingler M."/>
            <person name="Lan Q."/>
            <person name="Lattorff H.M."/>
            <person name="Laudet V."/>
            <person name="von Levetsow C."/>
            <person name="Liu Z."/>
            <person name="Lutz R."/>
            <person name="Lynch J.A."/>
            <person name="da Fonseca R.N."/>
            <person name="Posnien N."/>
            <person name="Reuter R."/>
            <person name="Roth S."/>
            <person name="Savard J."/>
            <person name="Schinko J.B."/>
            <person name="Schmitt C."/>
            <person name="Schoppmeier M."/>
            <person name="Schroder R."/>
            <person name="Shippy T.D."/>
            <person name="Simonnet F."/>
            <person name="Marques-Souza H."/>
            <person name="Tautz D."/>
            <person name="Tomoyasu Y."/>
            <person name="Trauner J."/>
            <person name="Van der Zee M."/>
            <person name="Vervoort M."/>
            <person name="Wittkopp N."/>
            <person name="Wimmer E.A."/>
            <person name="Yang X."/>
            <person name="Jones A.K."/>
            <person name="Sattelle D.B."/>
            <person name="Ebert P.R."/>
            <person name="Nelson D."/>
            <person name="Scott J.G."/>
            <person name="Beeman R.W."/>
            <person name="Muthukrishnan S."/>
            <person name="Kramer K.J."/>
            <person name="Arakane Y."/>
            <person name="Beeman R.W."/>
            <person name="Zhu Q."/>
            <person name="Hogenkamp D."/>
            <person name="Dixit R."/>
            <person name="Oppert B."/>
            <person name="Jiang H."/>
            <person name="Zou Z."/>
            <person name="Marshall J."/>
            <person name="Elpidina E."/>
            <person name="Vinokurov K."/>
            <person name="Oppert C."/>
            <person name="Zou Z."/>
            <person name="Evans J."/>
            <person name="Lu Z."/>
            <person name="Zhao P."/>
            <person name="Sumathipala N."/>
            <person name="Altincicek B."/>
            <person name="Vilcinskas A."/>
            <person name="Williams M."/>
            <person name="Hultmark D."/>
            <person name="Hetru C."/>
            <person name="Jiang H."/>
            <person name="Grimmelikhuijzen C.J."/>
            <person name="Hauser F."/>
            <person name="Cazzamali G."/>
            <person name="Williamson M."/>
            <person name="Park Y."/>
            <person name="Li B."/>
            <person name="Tanaka Y."/>
            <person name="Predel R."/>
            <person name="Neupert S."/>
            <person name="Schachtner J."/>
            <person name="Verleyen P."/>
            <person name="Raible F."/>
            <person name="Bork P."/>
            <person name="Friedrich M."/>
            <person name="Walden K.K."/>
            <person name="Robertson H.M."/>
            <person name="Angeli S."/>
            <person name="Foret S."/>
            <person name="Bucher G."/>
            <person name="Schuetz S."/>
            <person name="Maleszka R."/>
            <person name="Wimmer E.A."/>
            <person name="Beeman R.W."/>
            <person name="Lorenzen M."/>
            <person name="Tomoyasu Y."/>
            <person name="Miller S.C."/>
            <person name="Grossmann D."/>
            <person name="Bucher G."/>
        </authorList>
    </citation>
    <scope>NUCLEOTIDE SEQUENCE [LARGE SCALE GENOMIC DNA]</scope>
    <source>
        <strain evidence="1 2">Georgia GA2</strain>
    </source>
</reference>
<keyword evidence="1" id="KW-0418">Kinase</keyword>
<proteinExistence type="predicted"/>
<keyword evidence="2" id="KW-1185">Reference proteome</keyword>
<sequence length="88" mass="9930">MYYSSLGYISNATVLFLGAHLRQRSLDTERRRQSLGTIIPHRASDAFLDPYHAAILFRDARGLPVVDPFLEKVNISDLGSRNALKTRV</sequence>
<protein>
    <submittedName>
        <fullName evidence="1">5'-AMP-activated protein kinase subunit gamma-2-like Protein</fullName>
    </submittedName>
</protein>
<gene>
    <name evidence="1" type="primary">AUGUSTUS-3.0.2_33217</name>
    <name evidence="1" type="ORF">TcasGA2_TC033217</name>
</gene>
<evidence type="ECO:0000313" key="1">
    <source>
        <dbReference type="EMBL" id="KYB27376.1"/>
    </source>
</evidence>
<dbReference type="GO" id="GO:0016301">
    <property type="term" value="F:kinase activity"/>
    <property type="evidence" value="ECO:0007669"/>
    <property type="project" value="UniProtKB-KW"/>
</dbReference>
<dbReference type="EMBL" id="KQ971343">
    <property type="protein sequence ID" value="KYB27376.1"/>
    <property type="molecule type" value="Genomic_DNA"/>
</dbReference>
<dbReference type="Proteomes" id="UP000007266">
    <property type="component" value="Linkage group 5"/>
</dbReference>
<reference evidence="1 2" key="2">
    <citation type="journal article" date="2010" name="Nucleic Acids Res.">
        <title>BeetleBase in 2010: revisions to provide comprehensive genomic information for Tribolium castaneum.</title>
        <authorList>
            <person name="Kim H.S."/>
            <person name="Murphy T."/>
            <person name="Xia J."/>
            <person name="Caragea D."/>
            <person name="Park Y."/>
            <person name="Beeman R.W."/>
            <person name="Lorenzen M.D."/>
            <person name="Butcher S."/>
            <person name="Manak J.R."/>
            <person name="Brown S.J."/>
        </authorList>
    </citation>
    <scope>GENOME REANNOTATION</scope>
    <source>
        <strain evidence="1 2">Georgia GA2</strain>
    </source>
</reference>
<organism evidence="1 2">
    <name type="scientific">Tribolium castaneum</name>
    <name type="common">Red flour beetle</name>
    <dbReference type="NCBI Taxonomy" id="7070"/>
    <lineage>
        <taxon>Eukaryota</taxon>
        <taxon>Metazoa</taxon>
        <taxon>Ecdysozoa</taxon>
        <taxon>Arthropoda</taxon>
        <taxon>Hexapoda</taxon>
        <taxon>Insecta</taxon>
        <taxon>Pterygota</taxon>
        <taxon>Neoptera</taxon>
        <taxon>Endopterygota</taxon>
        <taxon>Coleoptera</taxon>
        <taxon>Polyphaga</taxon>
        <taxon>Cucujiformia</taxon>
        <taxon>Tenebrionidae</taxon>
        <taxon>Tenebrionidae incertae sedis</taxon>
        <taxon>Tribolium</taxon>
    </lineage>
</organism>
<evidence type="ECO:0000313" key="2">
    <source>
        <dbReference type="Proteomes" id="UP000007266"/>
    </source>
</evidence>
<dbReference type="AlphaFoldDB" id="A0A139WHH9"/>
<name>A0A139WHH9_TRICA</name>
<keyword evidence="1" id="KW-0808">Transferase</keyword>